<dbReference type="AlphaFoldDB" id="A0A1E1W1C5"/>
<accession>A0A1E1W1C5</accession>
<dbReference type="EMBL" id="GDQN01010256">
    <property type="protein sequence ID" value="JAT80798.1"/>
    <property type="molecule type" value="Transcribed_RNA"/>
</dbReference>
<proteinExistence type="predicted"/>
<sequence length="113" mass="13457">SDMNYRGSLATLRRIIWDMGFRWKKQPGKILVTLCEYPEKNKMNFSSSDDDILLQTDSEVNDKQETHEELYLELESNLKDDENTETLKVDRRVLNYCSEDEYMEAEYLEESDN</sequence>
<name>A0A1E1W1C5_PECGO</name>
<evidence type="ECO:0000313" key="1">
    <source>
        <dbReference type="EMBL" id="JAT80798.1"/>
    </source>
</evidence>
<feature type="non-terminal residue" evidence="1">
    <location>
        <position position="1"/>
    </location>
</feature>
<organism evidence="1">
    <name type="scientific">Pectinophora gossypiella</name>
    <name type="common">Cotton pink bollworm</name>
    <name type="synonym">Depressaria gossypiella</name>
    <dbReference type="NCBI Taxonomy" id="13191"/>
    <lineage>
        <taxon>Eukaryota</taxon>
        <taxon>Metazoa</taxon>
        <taxon>Ecdysozoa</taxon>
        <taxon>Arthropoda</taxon>
        <taxon>Hexapoda</taxon>
        <taxon>Insecta</taxon>
        <taxon>Pterygota</taxon>
        <taxon>Neoptera</taxon>
        <taxon>Endopterygota</taxon>
        <taxon>Lepidoptera</taxon>
        <taxon>Glossata</taxon>
        <taxon>Ditrysia</taxon>
        <taxon>Gelechioidea</taxon>
        <taxon>Gelechiidae</taxon>
        <taxon>Apatetrinae</taxon>
        <taxon>Pectinophora</taxon>
    </lineage>
</organism>
<dbReference type="OrthoDB" id="2266637at2759"/>
<reference evidence="1" key="1">
    <citation type="submission" date="2015-09" db="EMBL/GenBank/DDBJ databases">
        <title>De novo assembly of Pectinophora gossypiella (Pink Bollworm) gut transcriptome.</title>
        <authorList>
            <person name="Tassone E.E."/>
        </authorList>
    </citation>
    <scope>NUCLEOTIDE SEQUENCE</scope>
</reference>
<gene>
    <name evidence="1" type="ORF">g.5942</name>
</gene>
<protein>
    <submittedName>
        <fullName evidence="1">Uncharacterized protein</fullName>
    </submittedName>
</protein>